<dbReference type="RefSeq" id="WP_208600909.1">
    <property type="nucleotide sequence ID" value="NZ_MAGO01000009.1"/>
</dbReference>
<feature type="active site" description="N6-AMP-lysine intermediate" evidence="14">
    <location>
        <position position="118"/>
    </location>
</feature>
<dbReference type="InterPro" id="IPR013839">
    <property type="entry name" value="DNAligase_adenylation"/>
</dbReference>
<evidence type="ECO:0000256" key="12">
    <source>
        <dbReference type="ARBA" id="ARBA00034005"/>
    </source>
</evidence>
<dbReference type="InterPro" id="IPR036420">
    <property type="entry name" value="BRCT_dom_sf"/>
</dbReference>
<dbReference type="PIRSF" id="PIRSF001604">
    <property type="entry name" value="LigA"/>
    <property type="match status" value="1"/>
</dbReference>
<dbReference type="GO" id="GO:0006281">
    <property type="term" value="P:DNA repair"/>
    <property type="evidence" value="ECO:0007669"/>
    <property type="project" value="UniProtKB-KW"/>
</dbReference>
<comment type="catalytic activity">
    <reaction evidence="12 14 15">
        <text>NAD(+) + (deoxyribonucleotide)n-3'-hydroxyl + 5'-phospho-(deoxyribonucleotide)m = (deoxyribonucleotide)n+m + AMP + beta-nicotinamide D-nucleotide.</text>
        <dbReference type="EC" id="6.5.1.2"/>
    </reaction>
</comment>
<dbReference type="SUPFAM" id="SSF50249">
    <property type="entry name" value="Nucleic acid-binding proteins"/>
    <property type="match status" value="1"/>
</dbReference>
<comment type="cofactor">
    <cofactor evidence="14">
        <name>Mg(2+)</name>
        <dbReference type="ChEBI" id="CHEBI:18420"/>
    </cofactor>
    <cofactor evidence="14">
        <name>Mn(2+)</name>
        <dbReference type="ChEBI" id="CHEBI:29035"/>
    </cofactor>
</comment>
<feature type="binding site" evidence="14">
    <location>
        <position position="412"/>
    </location>
    <ligand>
        <name>Zn(2+)</name>
        <dbReference type="ChEBI" id="CHEBI:29105"/>
    </ligand>
</feature>
<keyword evidence="18" id="KW-1185">Reference proteome</keyword>
<dbReference type="SMART" id="SM00278">
    <property type="entry name" value="HhH1"/>
    <property type="match status" value="3"/>
</dbReference>
<dbReference type="Gene3D" id="1.10.287.610">
    <property type="entry name" value="Helix hairpin bin"/>
    <property type="match status" value="1"/>
</dbReference>
<dbReference type="SUPFAM" id="SSF52113">
    <property type="entry name" value="BRCT domain"/>
    <property type="match status" value="1"/>
</dbReference>
<evidence type="ECO:0000313" key="18">
    <source>
        <dbReference type="Proteomes" id="UP000093080"/>
    </source>
</evidence>
<dbReference type="FunFam" id="1.10.150.20:FF:000007">
    <property type="entry name" value="DNA ligase"/>
    <property type="match status" value="1"/>
</dbReference>
<evidence type="ECO:0000256" key="14">
    <source>
        <dbReference type="HAMAP-Rule" id="MF_01588"/>
    </source>
</evidence>
<dbReference type="InterPro" id="IPR018239">
    <property type="entry name" value="DNA_ligase_AS"/>
</dbReference>
<dbReference type="InterPro" id="IPR033136">
    <property type="entry name" value="DNA_ligase_CS"/>
</dbReference>
<feature type="binding site" evidence="14">
    <location>
        <begin position="84"/>
        <end position="85"/>
    </location>
    <ligand>
        <name>NAD(+)</name>
        <dbReference type="ChEBI" id="CHEBI:57540"/>
    </ligand>
</feature>
<keyword evidence="10 14" id="KW-0520">NAD</keyword>
<protein>
    <recommendedName>
        <fullName evidence="3 14">DNA ligase</fullName>
        <ecNumber evidence="2 14">6.5.1.2</ecNumber>
    </recommendedName>
    <alternativeName>
        <fullName evidence="14">Polydeoxyribonucleotide synthase [NAD(+)]</fullName>
    </alternativeName>
</protein>
<dbReference type="FunFam" id="1.10.150.20:FF:000006">
    <property type="entry name" value="DNA ligase"/>
    <property type="match status" value="1"/>
</dbReference>
<keyword evidence="6 14" id="KW-0479">Metal-binding</keyword>
<evidence type="ECO:0000256" key="2">
    <source>
        <dbReference type="ARBA" id="ARBA00012722"/>
    </source>
</evidence>
<evidence type="ECO:0000256" key="5">
    <source>
        <dbReference type="ARBA" id="ARBA00022705"/>
    </source>
</evidence>
<dbReference type="FunFam" id="2.40.50.140:FF:000012">
    <property type="entry name" value="DNA ligase"/>
    <property type="match status" value="1"/>
</dbReference>
<keyword evidence="8 14" id="KW-0862">Zinc</keyword>
<dbReference type="Pfam" id="PF14520">
    <property type="entry name" value="HHH_5"/>
    <property type="match status" value="1"/>
</dbReference>
<dbReference type="GO" id="GO:0003911">
    <property type="term" value="F:DNA ligase (NAD+) activity"/>
    <property type="evidence" value="ECO:0007669"/>
    <property type="project" value="UniProtKB-UniRule"/>
</dbReference>
<evidence type="ECO:0000313" key="17">
    <source>
        <dbReference type="EMBL" id="OCC14816.1"/>
    </source>
</evidence>
<dbReference type="InterPro" id="IPR001357">
    <property type="entry name" value="BRCT_dom"/>
</dbReference>
<proteinExistence type="inferred from homology"/>
<dbReference type="PANTHER" id="PTHR23389">
    <property type="entry name" value="CHROMOSOME TRANSMISSION FIDELITY FACTOR 18"/>
    <property type="match status" value="1"/>
</dbReference>
<dbReference type="EMBL" id="MAGO01000009">
    <property type="protein sequence ID" value="OCC14816.1"/>
    <property type="molecule type" value="Genomic_DNA"/>
</dbReference>
<evidence type="ECO:0000256" key="8">
    <source>
        <dbReference type="ARBA" id="ARBA00022833"/>
    </source>
</evidence>
<feature type="binding site" evidence="14">
    <location>
        <position position="294"/>
    </location>
    <ligand>
        <name>NAD(+)</name>
        <dbReference type="ChEBI" id="CHEBI:57540"/>
    </ligand>
</feature>
<dbReference type="SMART" id="SM00532">
    <property type="entry name" value="LIGANc"/>
    <property type="match status" value="1"/>
</dbReference>
<comment type="function">
    <text evidence="1 14">DNA ligase that catalyzes the formation of phosphodiester linkages between 5'-phosphoryl and 3'-hydroxyl groups in double-stranded DNA using NAD as a coenzyme and as the energy source for the reaction. It is essential for DNA replication and repair of damaged DNA.</text>
</comment>
<dbReference type="AlphaFoldDB" id="A0A1B9F4G1"/>
<dbReference type="Pfam" id="PF01653">
    <property type="entry name" value="DNA_ligase_aden"/>
    <property type="match status" value="1"/>
</dbReference>
<dbReference type="Gene3D" id="1.10.150.20">
    <property type="entry name" value="5' to 3' exonuclease, C-terminal subdomain"/>
    <property type="match status" value="2"/>
</dbReference>
<keyword evidence="7 14" id="KW-0227">DNA damage</keyword>
<feature type="binding site" evidence="14">
    <location>
        <position position="116"/>
    </location>
    <ligand>
        <name>NAD(+)</name>
        <dbReference type="ChEBI" id="CHEBI:57540"/>
    </ligand>
</feature>
<dbReference type="InterPro" id="IPR004150">
    <property type="entry name" value="NAD_DNA_ligase_OB"/>
</dbReference>
<gene>
    <name evidence="14" type="primary">ligA</name>
    <name evidence="17" type="ORF">DBT_1876</name>
</gene>
<dbReference type="InterPro" id="IPR001679">
    <property type="entry name" value="DNA_ligase"/>
</dbReference>
<dbReference type="FunFam" id="3.30.470.30:FF:000001">
    <property type="entry name" value="DNA ligase"/>
    <property type="match status" value="1"/>
</dbReference>
<dbReference type="GO" id="GO:0003677">
    <property type="term" value="F:DNA binding"/>
    <property type="evidence" value="ECO:0007669"/>
    <property type="project" value="InterPro"/>
</dbReference>
<comment type="caution">
    <text evidence="14">Lacks conserved residue(s) required for the propagation of feature annotation.</text>
</comment>
<dbReference type="Gene3D" id="3.40.50.10190">
    <property type="entry name" value="BRCT domain"/>
    <property type="match status" value="1"/>
</dbReference>
<dbReference type="InterPro" id="IPR010994">
    <property type="entry name" value="RuvA_2-like"/>
</dbReference>
<sequence length="681" mass="76468">MPAPAEVIERLKWLRDEINYHNYLYYVLDQPKISDEDYDALMRELKELEEQYPELITPDSPTQRIGAAPSEKFESVPHRVPMLSLDDAFSETEVLEFDERVRRLLDIPGPIEYTVEPKMDGLAVELTYENGVFVRGSTRGDGYFGEDVTQNLRTIRQIPLRLIHRHLDIPELIDVRGEVFMTKDAFYALNAEREKAGLPPFANPRNAAAGSLRQLDPNVTRKRQLDCFFYGVGAVSGHRFRTQWDILSSLKKWGLKINPHSKKVKAIKEAIHHYEHLRDIRPTLPYEIDGMVIKVNDLEYQKRLGSKARSPRWAVAFKFEAAQAVTKILDIELSVGRTGAVTPVAIMEPVKVGGVVVSRATLHNQDEIARKDVRVGDWVIIRRAGDVIPEVVRPLKERRSGNEVPFTMPKACPVCHTPLEKKEDEAVWRCPNPDCFPRLVKKISHFASKNAMNIEGLGGKVAELLVTNGLVRDISDLFKLKMPDLMSLEGFAEKSAQNLIDAISKSKNAPLSKLIYALGIRHVGEVTAQILARQFGSIERLKEASQDELEAIEGIGPEVAKSIRNWFKDEDNLKVLEALKEAGFDLGAREGGPQKTPDNPISQKTFLFTGGLKNFSREEAKAAVLERGGSVTNSVSRRVDFVVVGEKPGSKLEKAQKLGLKIISEDEFLNLLGGLNDDNTE</sequence>
<dbReference type="PROSITE" id="PS50172">
    <property type="entry name" value="BRCT"/>
    <property type="match status" value="1"/>
</dbReference>
<organism evidence="17 18">
    <name type="scientific">Dissulfuribacter thermophilus</name>
    <dbReference type="NCBI Taxonomy" id="1156395"/>
    <lineage>
        <taxon>Bacteria</taxon>
        <taxon>Pseudomonadati</taxon>
        <taxon>Thermodesulfobacteriota</taxon>
        <taxon>Dissulfuribacteria</taxon>
        <taxon>Dissulfuribacterales</taxon>
        <taxon>Dissulfuribacteraceae</taxon>
        <taxon>Dissulfuribacter</taxon>
    </lineage>
</organism>
<dbReference type="InterPro" id="IPR041663">
    <property type="entry name" value="DisA/LigA_HHH"/>
</dbReference>
<dbReference type="EC" id="6.5.1.2" evidence="2 14"/>
<dbReference type="FunFam" id="1.10.287.610:FF:000002">
    <property type="entry name" value="DNA ligase"/>
    <property type="match status" value="1"/>
</dbReference>
<keyword evidence="14" id="KW-0464">Manganese</keyword>
<dbReference type="PROSITE" id="PS01055">
    <property type="entry name" value="DNA_LIGASE_N1"/>
    <property type="match status" value="1"/>
</dbReference>
<dbReference type="InterPro" id="IPR003583">
    <property type="entry name" value="Hlx-hairpin-Hlx_DNA-bd_motif"/>
</dbReference>
<feature type="binding site" evidence="14">
    <location>
        <position position="435"/>
    </location>
    <ligand>
        <name>Zn(2+)</name>
        <dbReference type="ChEBI" id="CHEBI:29105"/>
    </ligand>
</feature>
<reference evidence="17 18" key="1">
    <citation type="submission" date="2016-06" db="EMBL/GenBank/DDBJ databases">
        <title>Respiratory ammonification of nitrate coupled to the oxidation of elemental sulfur in deep-sea autotrophic thermophilic bacteria.</title>
        <authorList>
            <person name="Slobodkina G.B."/>
            <person name="Mardanov A.V."/>
            <person name="Ravin N.V."/>
            <person name="Frolova A.A."/>
            <person name="Viryasiv M.B."/>
            <person name="Chernyh N.A."/>
            <person name="Bonch-Osmolovskaya E.A."/>
            <person name="Slobodkin A.I."/>
        </authorList>
    </citation>
    <scope>NUCLEOTIDE SEQUENCE [LARGE SCALE GENOMIC DNA]</scope>
    <source>
        <strain evidence="17 18">S69</strain>
    </source>
</reference>
<dbReference type="PATRIC" id="fig|1156395.6.peg.1890"/>
<evidence type="ECO:0000256" key="11">
    <source>
        <dbReference type="ARBA" id="ARBA00023204"/>
    </source>
</evidence>
<evidence type="ECO:0000256" key="15">
    <source>
        <dbReference type="RuleBase" id="RU000618"/>
    </source>
</evidence>
<comment type="similarity">
    <text evidence="13 14">Belongs to the NAD-dependent DNA ligase family. LigA subfamily.</text>
</comment>
<dbReference type="Pfam" id="PF00533">
    <property type="entry name" value="BRCT"/>
    <property type="match status" value="1"/>
</dbReference>
<dbReference type="NCBIfam" id="NF005932">
    <property type="entry name" value="PRK07956.1"/>
    <property type="match status" value="1"/>
</dbReference>
<dbReference type="GO" id="GO:0006260">
    <property type="term" value="P:DNA replication"/>
    <property type="evidence" value="ECO:0007669"/>
    <property type="project" value="UniProtKB-KW"/>
</dbReference>
<dbReference type="PANTHER" id="PTHR23389:SF9">
    <property type="entry name" value="DNA LIGASE"/>
    <property type="match status" value="1"/>
</dbReference>
<dbReference type="SUPFAM" id="SSF56091">
    <property type="entry name" value="DNA ligase/mRNA capping enzyme, catalytic domain"/>
    <property type="match status" value="1"/>
</dbReference>
<name>A0A1B9F4G1_9BACT</name>
<dbReference type="HAMAP" id="MF_01588">
    <property type="entry name" value="DNA_ligase_A"/>
    <property type="match status" value="1"/>
</dbReference>
<evidence type="ECO:0000259" key="16">
    <source>
        <dbReference type="PROSITE" id="PS50172"/>
    </source>
</evidence>
<evidence type="ECO:0000256" key="6">
    <source>
        <dbReference type="ARBA" id="ARBA00022723"/>
    </source>
</evidence>
<dbReference type="InterPro" id="IPR013840">
    <property type="entry name" value="DNAligase_N"/>
</dbReference>
<dbReference type="Gene3D" id="6.20.10.30">
    <property type="match status" value="1"/>
</dbReference>
<dbReference type="STRING" id="1156395.DBT_1876"/>
<comment type="caution">
    <text evidence="17">The sequence shown here is derived from an EMBL/GenBank/DDBJ whole genome shotgun (WGS) entry which is preliminary data.</text>
</comment>
<keyword evidence="5 14" id="KW-0235">DNA replication</keyword>
<feature type="binding site" evidence="14">
    <location>
        <position position="318"/>
    </location>
    <ligand>
        <name>NAD(+)</name>
        <dbReference type="ChEBI" id="CHEBI:57540"/>
    </ligand>
</feature>
<dbReference type="SUPFAM" id="SSF47781">
    <property type="entry name" value="RuvA domain 2-like"/>
    <property type="match status" value="1"/>
</dbReference>
<dbReference type="Gene3D" id="2.40.50.140">
    <property type="entry name" value="Nucleic acid-binding proteins"/>
    <property type="match status" value="1"/>
</dbReference>
<keyword evidence="11 14" id="KW-0234">DNA repair</keyword>
<dbReference type="InterPro" id="IPR004149">
    <property type="entry name" value="Znf_DNAligase_C4"/>
</dbReference>
<evidence type="ECO:0000256" key="3">
    <source>
        <dbReference type="ARBA" id="ARBA00013308"/>
    </source>
</evidence>
<evidence type="ECO:0000256" key="13">
    <source>
        <dbReference type="ARBA" id="ARBA00060881"/>
    </source>
</evidence>
<dbReference type="Proteomes" id="UP000093080">
    <property type="component" value="Unassembled WGS sequence"/>
</dbReference>
<dbReference type="SMART" id="SM00292">
    <property type="entry name" value="BRCT"/>
    <property type="match status" value="1"/>
</dbReference>
<keyword evidence="9 14" id="KW-0460">Magnesium</keyword>
<feature type="binding site" evidence="14">
    <location>
        <position position="139"/>
    </location>
    <ligand>
        <name>NAD(+)</name>
        <dbReference type="ChEBI" id="CHEBI:57540"/>
    </ligand>
</feature>
<evidence type="ECO:0000256" key="1">
    <source>
        <dbReference type="ARBA" id="ARBA00004067"/>
    </source>
</evidence>
<dbReference type="Pfam" id="PF03119">
    <property type="entry name" value="DNA_ligase_ZBD"/>
    <property type="match status" value="1"/>
</dbReference>
<keyword evidence="4 14" id="KW-0436">Ligase</keyword>
<dbReference type="InterPro" id="IPR012340">
    <property type="entry name" value="NA-bd_OB-fold"/>
</dbReference>
<evidence type="ECO:0000256" key="7">
    <source>
        <dbReference type="ARBA" id="ARBA00022763"/>
    </source>
</evidence>
<feature type="binding site" evidence="14">
    <location>
        <position position="178"/>
    </location>
    <ligand>
        <name>NAD(+)</name>
        <dbReference type="ChEBI" id="CHEBI:57540"/>
    </ligand>
</feature>
<evidence type="ECO:0000256" key="9">
    <source>
        <dbReference type="ARBA" id="ARBA00022842"/>
    </source>
</evidence>
<evidence type="ECO:0000256" key="10">
    <source>
        <dbReference type="ARBA" id="ARBA00023027"/>
    </source>
</evidence>
<dbReference type="Pfam" id="PF03120">
    <property type="entry name" value="OB_DNA_ligase"/>
    <property type="match status" value="1"/>
</dbReference>
<feature type="binding site" evidence="14">
    <location>
        <begin position="35"/>
        <end position="39"/>
    </location>
    <ligand>
        <name>NAD(+)</name>
        <dbReference type="ChEBI" id="CHEBI:57540"/>
    </ligand>
</feature>
<feature type="binding site" evidence="14">
    <location>
        <position position="415"/>
    </location>
    <ligand>
        <name>Zn(2+)</name>
        <dbReference type="ChEBI" id="CHEBI:29105"/>
    </ligand>
</feature>
<accession>A0A1B9F4G1</accession>
<dbReference type="CDD" id="cd00114">
    <property type="entry name" value="LIGANc"/>
    <property type="match status" value="1"/>
</dbReference>
<dbReference type="Gene3D" id="3.30.470.30">
    <property type="entry name" value="DNA ligase/mRNA capping enzyme"/>
    <property type="match status" value="1"/>
</dbReference>
<dbReference type="Pfam" id="PF12826">
    <property type="entry name" value="HHH_2"/>
    <property type="match status" value="1"/>
</dbReference>
<dbReference type="NCBIfam" id="TIGR00575">
    <property type="entry name" value="dnlj"/>
    <property type="match status" value="1"/>
</dbReference>
<dbReference type="CDD" id="cd17748">
    <property type="entry name" value="BRCT_DNA_ligase_like"/>
    <property type="match status" value="1"/>
</dbReference>
<evidence type="ECO:0000256" key="4">
    <source>
        <dbReference type="ARBA" id="ARBA00022598"/>
    </source>
</evidence>
<dbReference type="Pfam" id="PF22745">
    <property type="entry name" value="Nlig-Ia"/>
    <property type="match status" value="1"/>
</dbReference>
<dbReference type="GO" id="GO:0046872">
    <property type="term" value="F:metal ion binding"/>
    <property type="evidence" value="ECO:0007669"/>
    <property type="project" value="UniProtKB-KW"/>
</dbReference>
<feature type="domain" description="BRCT" evidence="16">
    <location>
        <begin position="596"/>
        <end position="672"/>
    </location>
</feature>
<dbReference type="PROSITE" id="PS01056">
    <property type="entry name" value="DNA_LIGASE_N2"/>
    <property type="match status" value="1"/>
</dbReference>